<dbReference type="InterPro" id="IPR007219">
    <property type="entry name" value="XnlR_reg_dom"/>
</dbReference>
<evidence type="ECO:0000256" key="1">
    <source>
        <dbReference type="ARBA" id="ARBA00004123"/>
    </source>
</evidence>
<feature type="region of interest" description="Disordered" evidence="6">
    <location>
        <begin position="627"/>
        <end position="695"/>
    </location>
</feature>
<evidence type="ECO:0000256" key="3">
    <source>
        <dbReference type="ARBA" id="ARBA00023015"/>
    </source>
</evidence>
<comment type="caution">
    <text evidence="8">The sequence shown here is derived from an EMBL/GenBank/DDBJ whole genome shotgun (WGS) entry which is preliminary data.</text>
</comment>
<name>A0A9P7YUC7_9HELO</name>
<dbReference type="GO" id="GO:0005634">
    <property type="term" value="C:nucleus"/>
    <property type="evidence" value="ECO:0007669"/>
    <property type="project" value="UniProtKB-SubCell"/>
</dbReference>
<dbReference type="Pfam" id="PF04082">
    <property type="entry name" value="Fungal_trans"/>
    <property type="match status" value="1"/>
</dbReference>
<evidence type="ECO:0000256" key="5">
    <source>
        <dbReference type="ARBA" id="ARBA00023242"/>
    </source>
</evidence>
<evidence type="ECO:0000259" key="7">
    <source>
        <dbReference type="SMART" id="SM00906"/>
    </source>
</evidence>
<feature type="region of interest" description="Disordered" evidence="6">
    <location>
        <begin position="724"/>
        <end position="746"/>
    </location>
</feature>
<keyword evidence="4" id="KW-0804">Transcription</keyword>
<evidence type="ECO:0000313" key="9">
    <source>
        <dbReference type="Proteomes" id="UP000887226"/>
    </source>
</evidence>
<dbReference type="CDD" id="cd12148">
    <property type="entry name" value="fungal_TF_MHR"/>
    <property type="match status" value="1"/>
</dbReference>
<feature type="compositionally biased region" description="Basic and acidic residues" evidence="6">
    <location>
        <begin position="76"/>
        <end position="93"/>
    </location>
</feature>
<dbReference type="OrthoDB" id="5370478at2759"/>
<dbReference type="GO" id="GO:0008270">
    <property type="term" value="F:zinc ion binding"/>
    <property type="evidence" value="ECO:0007669"/>
    <property type="project" value="InterPro"/>
</dbReference>
<feature type="compositionally biased region" description="Polar residues" evidence="6">
    <location>
        <begin position="677"/>
        <end position="691"/>
    </location>
</feature>
<comment type="subcellular location">
    <subcellularLocation>
        <location evidence="1">Nucleus</location>
    </subcellularLocation>
</comment>
<dbReference type="PANTHER" id="PTHR47338">
    <property type="entry name" value="ZN(II)2CYS6 TRANSCRIPTION FACTOR (EUROFUNG)-RELATED"/>
    <property type="match status" value="1"/>
</dbReference>
<dbReference type="GO" id="GO:0003677">
    <property type="term" value="F:DNA binding"/>
    <property type="evidence" value="ECO:0007669"/>
    <property type="project" value="InterPro"/>
</dbReference>
<evidence type="ECO:0000313" key="8">
    <source>
        <dbReference type="EMBL" id="KAG9240158.1"/>
    </source>
</evidence>
<gene>
    <name evidence="8" type="ORF">BJ878DRAFT_315582</name>
</gene>
<dbReference type="SMART" id="SM00906">
    <property type="entry name" value="Fungal_trans"/>
    <property type="match status" value="1"/>
</dbReference>
<dbReference type="AlphaFoldDB" id="A0A9P7YUC7"/>
<protein>
    <submittedName>
        <fullName evidence="8">Fungal-specific transcription factor-like protein</fullName>
    </submittedName>
</protein>
<sequence length="874" mass="97642">MTVRRITNEFKTRSSRRCIGALLHVRGVGRARLNVRLPRVNTGVNSTCNACNQGNRECTYPQPGVTITLPKRLDVGIKQGEPKKKSRKLDEVGRQGSIRNSNEDPLDYPVLTRKVWEDLFEIFKLHFATEMPFLHPTTFRSRMKQASYPRDASVTAAAIEGRVVLLGVLALTARFQSDMVSYHSQSGKPTNPLDASEYYAKALKAAFGPSGTNLTAPSIDNIQALLMLGMYQWGQTQGLSAWIYIGIAIRLAQSMGLTYEDEPREHTAMYKNSLNIPNSSAKPLSKEQTIANEVRRRTLWSCFVMDRLLCAGRNRYHMLPAERLRVQLPCSEDGFLFGQIDGGPGFLGSRENSQLSELRNHGALGMYLRLIEIFGRLAEWSCAGGRRIETKPPWDSSTRVQQITKELHEFHTALPANLKFAEDNLSAHIEKRSVTAYVSLHTMYLLCMIMLHREYIPSLPFRCKKPQGPLDEPTFPLTTEAEGFWEDSAESMCRAARDIVVITRTCQDNNVLPESPMISFAIFQAAFVGIYIHHFRHMDTGCYITHFQEDAHQSESEDSFHIIAISILESMVPQLSMAKRNRKMLQEMDSKYREFEESYKSQFPTAPFEGGGLEQFKADEAALRDFGTVKDTDKNMTSDTPEARSRASTSEANGESSRHNSGGGIQSTAGSERRPTVGNNAWSAVNQTQSPPLGDEILKPINTSSVAYTAPAYSHAMAFPSPLSNPSATISPSLAPSNGESTPSIKNPPYTRYSAAISGAMNAPQQQKQAMPPPQAQHHRMQPQAYSTDDLRKQFMRPYEQIGTLTSFNFDNLTQMDDAGGMWNLSVGAHDRDHEFIPQPLPMGGIVGCTAERGNIEPSVKRKRPDEDDFRYEG</sequence>
<accession>A0A9P7YUC7</accession>
<feature type="compositionally biased region" description="Polar residues" evidence="6">
    <location>
        <begin position="646"/>
        <end position="655"/>
    </location>
</feature>
<evidence type="ECO:0000256" key="4">
    <source>
        <dbReference type="ARBA" id="ARBA00023163"/>
    </source>
</evidence>
<dbReference type="Proteomes" id="UP000887226">
    <property type="component" value="Unassembled WGS sequence"/>
</dbReference>
<feature type="compositionally biased region" description="Polar residues" evidence="6">
    <location>
        <begin position="724"/>
        <end position="745"/>
    </location>
</feature>
<evidence type="ECO:0000256" key="2">
    <source>
        <dbReference type="ARBA" id="ARBA00022723"/>
    </source>
</evidence>
<keyword evidence="5" id="KW-0539">Nucleus</keyword>
<keyword evidence="3" id="KW-0805">Transcription regulation</keyword>
<proteinExistence type="predicted"/>
<evidence type="ECO:0000256" key="6">
    <source>
        <dbReference type="SAM" id="MobiDB-lite"/>
    </source>
</evidence>
<keyword evidence="2" id="KW-0479">Metal-binding</keyword>
<reference evidence="8" key="1">
    <citation type="journal article" date="2021" name="IMA Fungus">
        <title>Genomic characterization of three marine fungi, including Emericellopsis atlantica sp. nov. with signatures of a generalist lifestyle and marine biomass degradation.</title>
        <authorList>
            <person name="Hagestad O.C."/>
            <person name="Hou L."/>
            <person name="Andersen J.H."/>
            <person name="Hansen E.H."/>
            <person name="Altermark B."/>
            <person name="Li C."/>
            <person name="Kuhnert E."/>
            <person name="Cox R.J."/>
            <person name="Crous P.W."/>
            <person name="Spatafora J.W."/>
            <person name="Lail K."/>
            <person name="Amirebrahimi M."/>
            <person name="Lipzen A."/>
            <person name="Pangilinan J."/>
            <person name="Andreopoulos W."/>
            <person name="Hayes R.D."/>
            <person name="Ng V."/>
            <person name="Grigoriev I.V."/>
            <person name="Jackson S.A."/>
            <person name="Sutton T.D.S."/>
            <person name="Dobson A.D.W."/>
            <person name="Rama T."/>
        </authorList>
    </citation>
    <scope>NUCLEOTIDE SEQUENCE</scope>
    <source>
        <strain evidence="8">TRa3180A</strain>
    </source>
</reference>
<dbReference type="InterPro" id="IPR050815">
    <property type="entry name" value="TF_fung"/>
</dbReference>
<organism evidence="8 9">
    <name type="scientific">Calycina marina</name>
    <dbReference type="NCBI Taxonomy" id="1763456"/>
    <lineage>
        <taxon>Eukaryota</taxon>
        <taxon>Fungi</taxon>
        <taxon>Dikarya</taxon>
        <taxon>Ascomycota</taxon>
        <taxon>Pezizomycotina</taxon>
        <taxon>Leotiomycetes</taxon>
        <taxon>Helotiales</taxon>
        <taxon>Pezizellaceae</taxon>
        <taxon>Calycina</taxon>
    </lineage>
</organism>
<feature type="region of interest" description="Disordered" evidence="6">
    <location>
        <begin position="76"/>
        <end position="104"/>
    </location>
</feature>
<feature type="compositionally biased region" description="Basic and acidic residues" evidence="6">
    <location>
        <begin position="627"/>
        <end position="645"/>
    </location>
</feature>
<feature type="domain" description="Xylanolytic transcriptional activator regulatory" evidence="7">
    <location>
        <begin position="241"/>
        <end position="335"/>
    </location>
</feature>
<dbReference type="EMBL" id="MU254562">
    <property type="protein sequence ID" value="KAG9240158.1"/>
    <property type="molecule type" value="Genomic_DNA"/>
</dbReference>
<keyword evidence="9" id="KW-1185">Reference proteome</keyword>
<dbReference type="GO" id="GO:0006351">
    <property type="term" value="P:DNA-templated transcription"/>
    <property type="evidence" value="ECO:0007669"/>
    <property type="project" value="InterPro"/>
</dbReference>
<dbReference type="PANTHER" id="PTHR47338:SF5">
    <property type="entry name" value="ZN(II)2CYS6 TRANSCRIPTION FACTOR (EUROFUNG)"/>
    <property type="match status" value="1"/>
</dbReference>
<dbReference type="GO" id="GO:0000981">
    <property type="term" value="F:DNA-binding transcription factor activity, RNA polymerase II-specific"/>
    <property type="evidence" value="ECO:0007669"/>
    <property type="project" value="InterPro"/>
</dbReference>